<organism evidence="7 8">
    <name type="scientific">Alistipes finegoldii</name>
    <dbReference type="NCBI Taxonomy" id="214856"/>
    <lineage>
        <taxon>Bacteria</taxon>
        <taxon>Pseudomonadati</taxon>
        <taxon>Bacteroidota</taxon>
        <taxon>Bacteroidia</taxon>
        <taxon>Bacteroidales</taxon>
        <taxon>Rikenellaceae</taxon>
        <taxon>Alistipes</taxon>
    </lineage>
</organism>
<dbReference type="Pfam" id="PF13440">
    <property type="entry name" value="Polysacc_synt_3"/>
    <property type="match status" value="1"/>
</dbReference>
<feature type="transmembrane region" description="Helical" evidence="6">
    <location>
        <begin position="131"/>
        <end position="152"/>
    </location>
</feature>
<dbReference type="RefSeq" id="WP_244076189.1">
    <property type="nucleotide sequence ID" value="NZ_AP025581.1"/>
</dbReference>
<feature type="transmembrane region" description="Helical" evidence="6">
    <location>
        <begin position="186"/>
        <end position="205"/>
    </location>
</feature>
<feature type="transmembrane region" description="Helical" evidence="6">
    <location>
        <begin position="373"/>
        <end position="394"/>
    </location>
</feature>
<evidence type="ECO:0000256" key="6">
    <source>
        <dbReference type="SAM" id="Phobius"/>
    </source>
</evidence>
<evidence type="ECO:0000256" key="3">
    <source>
        <dbReference type="ARBA" id="ARBA00022692"/>
    </source>
</evidence>
<keyword evidence="4 6" id="KW-1133">Transmembrane helix</keyword>
<evidence type="ECO:0000256" key="2">
    <source>
        <dbReference type="ARBA" id="ARBA00022475"/>
    </source>
</evidence>
<proteinExistence type="predicted"/>
<feature type="transmembrane region" description="Helical" evidence="6">
    <location>
        <begin position="313"/>
        <end position="335"/>
    </location>
</feature>
<dbReference type="PANTHER" id="PTHR30250:SF11">
    <property type="entry name" value="O-ANTIGEN TRANSPORTER-RELATED"/>
    <property type="match status" value="1"/>
</dbReference>
<evidence type="ECO:0000256" key="4">
    <source>
        <dbReference type="ARBA" id="ARBA00022989"/>
    </source>
</evidence>
<dbReference type="InterPro" id="IPR050833">
    <property type="entry name" value="Poly_Biosynth_Transport"/>
</dbReference>
<feature type="transmembrane region" description="Helical" evidence="6">
    <location>
        <begin position="347"/>
        <end position="366"/>
    </location>
</feature>
<feature type="transmembrane region" description="Helical" evidence="6">
    <location>
        <begin position="97"/>
        <end position="119"/>
    </location>
</feature>
<dbReference type="AlphaFoldDB" id="A0AA37NZ67"/>
<gene>
    <name evidence="7" type="ORF">CE91St16_10230</name>
</gene>
<feature type="transmembrane region" description="Helical" evidence="6">
    <location>
        <begin position="435"/>
        <end position="456"/>
    </location>
</feature>
<evidence type="ECO:0000256" key="1">
    <source>
        <dbReference type="ARBA" id="ARBA00004651"/>
    </source>
</evidence>
<dbReference type="GO" id="GO:0005886">
    <property type="term" value="C:plasma membrane"/>
    <property type="evidence" value="ECO:0007669"/>
    <property type="project" value="UniProtKB-SubCell"/>
</dbReference>
<protein>
    <recommendedName>
        <fullName evidence="9">Membrane protein involved in the export of O-antigen and teichoic acid</fullName>
    </recommendedName>
</protein>
<evidence type="ECO:0000313" key="8">
    <source>
        <dbReference type="Proteomes" id="UP001055105"/>
    </source>
</evidence>
<dbReference type="Proteomes" id="UP001055105">
    <property type="component" value="Unassembled WGS sequence"/>
</dbReference>
<comment type="caution">
    <text evidence="7">The sequence shown here is derived from an EMBL/GenBank/DDBJ whole genome shotgun (WGS) entry which is preliminary data.</text>
</comment>
<evidence type="ECO:0000313" key="7">
    <source>
        <dbReference type="EMBL" id="GKI18115.1"/>
    </source>
</evidence>
<accession>A0AA37NZ67</accession>
<dbReference type="PANTHER" id="PTHR30250">
    <property type="entry name" value="PST FAMILY PREDICTED COLANIC ACID TRANSPORTER"/>
    <property type="match status" value="1"/>
</dbReference>
<comment type="subcellular location">
    <subcellularLocation>
        <location evidence="1">Cell membrane</location>
        <topology evidence="1">Multi-pass membrane protein</topology>
    </subcellularLocation>
</comment>
<dbReference type="EMBL" id="BQOL01000001">
    <property type="protein sequence ID" value="GKI18115.1"/>
    <property type="molecule type" value="Genomic_DNA"/>
</dbReference>
<feature type="transmembrane region" description="Helical" evidence="6">
    <location>
        <begin position="21"/>
        <end position="46"/>
    </location>
</feature>
<keyword evidence="2" id="KW-1003">Cell membrane</keyword>
<keyword evidence="5 6" id="KW-0472">Membrane</keyword>
<feature type="transmembrane region" description="Helical" evidence="6">
    <location>
        <begin position="462"/>
        <end position="480"/>
    </location>
</feature>
<feature type="transmembrane region" description="Helical" evidence="6">
    <location>
        <begin position="58"/>
        <end position="76"/>
    </location>
</feature>
<feature type="transmembrane region" description="Helical" evidence="6">
    <location>
        <begin position="225"/>
        <end position="249"/>
    </location>
</feature>
<keyword evidence="3 6" id="KW-0812">Transmembrane</keyword>
<evidence type="ECO:0008006" key="9">
    <source>
        <dbReference type="Google" id="ProtNLM"/>
    </source>
</evidence>
<name>A0AA37NZ67_9BACT</name>
<reference evidence="7" key="1">
    <citation type="submission" date="2022-01" db="EMBL/GenBank/DDBJ databases">
        <title>Novel bile acid biosynthetic pathways are enriched in the microbiome of centenarians.</title>
        <authorList>
            <person name="Sato Y."/>
            <person name="Atarashi K."/>
            <person name="Plichta R.D."/>
            <person name="Arai Y."/>
            <person name="Sasajima S."/>
            <person name="Kearney M.S."/>
            <person name="Suda W."/>
            <person name="Takeshita K."/>
            <person name="Sasaki T."/>
            <person name="Okamoto S."/>
            <person name="Skelly N.A."/>
            <person name="Okamura Y."/>
            <person name="Vlamakis H."/>
            <person name="Li Y."/>
            <person name="Tanoue T."/>
            <person name="Takei H."/>
            <person name="Nittono H."/>
            <person name="Narushima S."/>
            <person name="Irie J."/>
            <person name="Itoh H."/>
            <person name="Moriya K."/>
            <person name="Sugiura Y."/>
            <person name="Suematsu M."/>
            <person name="Moritoki N."/>
            <person name="Shibata S."/>
            <person name="Littman R.D."/>
            <person name="Fischbach A.M."/>
            <person name="Uwamino Y."/>
            <person name="Inoue T."/>
            <person name="Honda A."/>
            <person name="Hattori M."/>
            <person name="Murai T."/>
            <person name="Xavier J.R."/>
            <person name="Hirose N."/>
            <person name="Honda K."/>
        </authorList>
    </citation>
    <scope>NUCLEOTIDE SEQUENCE</scope>
    <source>
        <strain evidence="7">CE91-St16</strain>
    </source>
</reference>
<feature type="transmembrane region" description="Helical" evidence="6">
    <location>
        <begin position="159"/>
        <end position="180"/>
    </location>
</feature>
<evidence type="ECO:0000256" key="5">
    <source>
        <dbReference type="ARBA" id="ARBA00023136"/>
    </source>
</evidence>
<feature type="transmembrane region" description="Helical" evidence="6">
    <location>
        <begin position="269"/>
        <end position="292"/>
    </location>
</feature>
<sequence>MKQHSTPQIGNAGRSRTLQALWLALANLLSLSVTLVMQAVLCRYMTTSEYGTYSQVLYVYNTLLVVFSLGLPKAYSYYLARVSPEEGRDIVRKLNGLFLLLASVFSCILLWQAAAIAGVLGNPLLAEPLRLFAAAPMLLMPVLGGENILVVYGKAHLVAGYVLISRAFMIACVVLPVVVFDAGVSGAIAGFVLASLVTCVAGQKLSSVPFRNVSPVKSRLTVRELLRFSMPVFASSMYGFVIGSASQFLVSRYLGVEDFALFANGYRELPLAGMIIGAAAGVLLPEFSRMSVEGADGGQFVRLWQAAVLKSSAIIYPLSVFCCVFAPEIICLLYGEGYREAAGLFRIVTLVNLARIMPYAPVLFALGRGKAFARAHLVTALLIVGLELWCVMVFPSLWAIAAIATGCTFFCLFLLMTTTARVLGTSLAGLMPWRMLTIVLLVSAAACTAARLAVLLTGMTHHLVVVSVGFAVYLSLYLPFAQRAGIRYMELFGPVLAKLRPNRT</sequence>
<feature type="transmembrane region" description="Helical" evidence="6">
    <location>
        <begin position="400"/>
        <end position="423"/>
    </location>
</feature>